<feature type="transmembrane region" description="Helical" evidence="1">
    <location>
        <begin position="238"/>
        <end position="255"/>
    </location>
</feature>
<dbReference type="Proteomes" id="UP000095713">
    <property type="component" value="Unassembled WGS sequence"/>
</dbReference>
<dbReference type="STRING" id="1849968.A8C32_18165"/>
<gene>
    <name evidence="2" type="ORF">A8C32_18165</name>
</gene>
<evidence type="ECO:0008006" key="4">
    <source>
        <dbReference type="Google" id="ProtNLM"/>
    </source>
</evidence>
<keyword evidence="1" id="KW-0472">Membrane</keyword>
<keyword evidence="1" id="KW-0812">Transmembrane</keyword>
<feature type="transmembrane region" description="Helical" evidence="1">
    <location>
        <begin position="32"/>
        <end position="53"/>
    </location>
</feature>
<evidence type="ECO:0000256" key="1">
    <source>
        <dbReference type="SAM" id="Phobius"/>
    </source>
</evidence>
<protein>
    <recommendedName>
        <fullName evidence="4">Conjugative transposon protein TraJ</fullName>
    </recommendedName>
</protein>
<dbReference type="OrthoDB" id="1273297at2"/>
<dbReference type="RefSeq" id="WP_069830851.1">
    <property type="nucleotide sequence ID" value="NZ_MDJD01000048.1"/>
</dbReference>
<dbReference type="AlphaFoldDB" id="A0A1E5T7K8"/>
<reference evidence="2 3" key="1">
    <citation type="submission" date="2016-05" db="EMBL/GenBank/DDBJ databases">
        <title>Draft Genome Sequence of Algibacter sp. Strain SK-16 Isolated from the Surface Water of Aburatsubo Inlet.</title>
        <authorList>
            <person name="Wong S.-K."/>
            <person name="Yoshizawa S."/>
            <person name="Nakajima Y."/>
            <person name="Ogura Y."/>
            <person name="Tetsuya H."/>
            <person name="Hamasaki K."/>
        </authorList>
    </citation>
    <scope>NUCLEOTIDE SEQUENCE [LARGE SCALE GENOMIC DNA]</scope>
    <source>
        <strain evidence="2 3">SK-16</strain>
    </source>
</reference>
<feature type="transmembrane region" description="Helical" evidence="1">
    <location>
        <begin position="152"/>
        <end position="170"/>
    </location>
</feature>
<feature type="transmembrane region" description="Helical" evidence="1">
    <location>
        <begin position="177"/>
        <end position="196"/>
    </location>
</feature>
<proteinExistence type="predicted"/>
<keyword evidence="3" id="KW-1185">Reference proteome</keyword>
<name>A0A1E5T7K8_9FLAO</name>
<keyword evidence="1" id="KW-1133">Transmembrane helix</keyword>
<evidence type="ECO:0000313" key="2">
    <source>
        <dbReference type="EMBL" id="OEK07362.1"/>
    </source>
</evidence>
<feature type="transmembrane region" description="Helical" evidence="1">
    <location>
        <begin position="65"/>
        <end position="84"/>
    </location>
</feature>
<accession>A0A1E5T7K8</accession>
<evidence type="ECO:0000313" key="3">
    <source>
        <dbReference type="Proteomes" id="UP000095713"/>
    </source>
</evidence>
<sequence>MDILDAIDKINDSIFEGVGSGIGGVSGFVNHVIPYCSLLATIIMIILVGTKVINYFMNPSGNMDPFILVKPILVLAAIVLYQPLVELLLVKPVNLVTDITESAAMQTVNITSMDNFLDIVDAQLSNVQDAATGGNGTVSIYDILQLSTFLEIIHLLIQFVALVVTGYILLRQVLLKAIYFILGVFVLPLSLIPSNFEILKNWFFGFLSVLLWIPILRIFQTLIVLIHQAPIDGGFTQPLYSVVLQVVMILFLIQVPKYANFLVNGSGDNDGNGYLFWTGREIYQKMSSRRSNRNNNDNK</sequence>
<comment type="caution">
    <text evidence="2">The sequence shown here is derived from an EMBL/GenBank/DDBJ whole genome shotgun (WGS) entry which is preliminary data.</text>
</comment>
<organism evidence="2 3">
    <name type="scientific">Flavivirga aquatica</name>
    <dbReference type="NCBI Taxonomy" id="1849968"/>
    <lineage>
        <taxon>Bacteria</taxon>
        <taxon>Pseudomonadati</taxon>
        <taxon>Bacteroidota</taxon>
        <taxon>Flavobacteriia</taxon>
        <taxon>Flavobacteriales</taxon>
        <taxon>Flavobacteriaceae</taxon>
        <taxon>Flavivirga</taxon>
    </lineage>
</organism>
<feature type="transmembrane region" description="Helical" evidence="1">
    <location>
        <begin position="202"/>
        <end position="226"/>
    </location>
</feature>
<dbReference type="EMBL" id="MDJD01000048">
    <property type="protein sequence ID" value="OEK07362.1"/>
    <property type="molecule type" value="Genomic_DNA"/>
</dbReference>